<feature type="compositionally biased region" description="Acidic residues" evidence="1">
    <location>
        <begin position="88"/>
        <end position="110"/>
    </location>
</feature>
<dbReference type="Proteomes" id="UP000186601">
    <property type="component" value="Unassembled WGS sequence"/>
</dbReference>
<feature type="region of interest" description="Disordered" evidence="1">
    <location>
        <begin position="928"/>
        <end position="964"/>
    </location>
</feature>
<comment type="caution">
    <text evidence="3">The sequence shown here is derived from an EMBL/GenBank/DDBJ whole genome shotgun (WGS) entry which is preliminary data.</text>
</comment>
<reference evidence="3 4" key="1">
    <citation type="submission" date="2018-02" db="EMBL/GenBank/DDBJ databases">
        <title>Genome sequence of the basidiomycete white-rot fungus Phlebia centrifuga.</title>
        <authorList>
            <person name="Granchi Z."/>
            <person name="Peng M."/>
            <person name="de Vries R.P."/>
            <person name="Hilden K."/>
            <person name="Makela M.R."/>
            <person name="Grigoriev I."/>
            <person name="Riley R."/>
        </authorList>
    </citation>
    <scope>NUCLEOTIDE SEQUENCE [LARGE SCALE GENOMIC DNA]</scope>
    <source>
        <strain evidence="3 4">FBCC195</strain>
    </source>
</reference>
<feature type="domain" description="SAC3/GANP/THP3 conserved" evidence="2">
    <location>
        <begin position="168"/>
        <end position="417"/>
    </location>
</feature>
<dbReference type="Pfam" id="PF03399">
    <property type="entry name" value="SAC3_GANP"/>
    <property type="match status" value="1"/>
</dbReference>
<feature type="compositionally biased region" description="Basic and acidic residues" evidence="1">
    <location>
        <begin position="111"/>
        <end position="122"/>
    </location>
</feature>
<dbReference type="STRING" id="98765.A0A2R6P2A5"/>
<feature type="region of interest" description="Disordered" evidence="1">
    <location>
        <begin position="1326"/>
        <end position="1357"/>
    </location>
</feature>
<dbReference type="PANTHER" id="PTHR12436">
    <property type="entry name" value="80 KDA MCM3-ASSOCIATED PROTEIN"/>
    <property type="match status" value="1"/>
</dbReference>
<evidence type="ECO:0000256" key="1">
    <source>
        <dbReference type="SAM" id="MobiDB-lite"/>
    </source>
</evidence>
<accession>A0A2R6P2A5</accession>
<organism evidence="3 4">
    <name type="scientific">Hermanssonia centrifuga</name>
    <dbReference type="NCBI Taxonomy" id="98765"/>
    <lineage>
        <taxon>Eukaryota</taxon>
        <taxon>Fungi</taxon>
        <taxon>Dikarya</taxon>
        <taxon>Basidiomycota</taxon>
        <taxon>Agaricomycotina</taxon>
        <taxon>Agaricomycetes</taxon>
        <taxon>Polyporales</taxon>
        <taxon>Meruliaceae</taxon>
        <taxon>Hermanssonia</taxon>
    </lineage>
</organism>
<dbReference type="PANTHER" id="PTHR12436:SF3">
    <property type="entry name" value="GERMINAL-CENTER ASSOCIATED NUCLEAR PROTEIN"/>
    <property type="match status" value="1"/>
</dbReference>
<dbReference type="GO" id="GO:0070390">
    <property type="term" value="C:transcription export complex 2"/>
    <property type="evidence" value="ECO:0007669"/>
    <property type="project" value="TreeGrafter"/>
</dbReference>
<feature type="compositionally biased region" description="Pro residues" evidence="1">
    <location>
        <begin position="752"/>
        <end position="761"/>
    </location>
</feature>
<feature type="compositionally biased region" description="Polar residues" evidence="1">
    <location>
        <begin position="627"/>
        <end position="641"/>
    </location>
</feature>
<gene>
    <name evidence="3" type="ORF">PHLCEN_2v5501</name>
</gene>
<feature type="region of interest" description="Disordered" evidence="1">
    <location>
        <begin position="728"/>
        <end position="790"/>
    </location>
</feature>
<feature type="region of interest" description="Disordered" evidence="1">
    <location>
        <begin position="488"/>
        <end position="508"/>
    </location>
</feature>
<evidence type="ECO:0000313" key="3">
    <source>
        <dbReference type="EMBL" id="PSR84213.1"/>
    </source>
</evidence>
<feature type="region of interest" description="Disordered" evidence="1">
    <location>
        <begin position="1"/>
        <end position="122"/>
    </location>
</feature>
<dbReference type="GO" id="GO:0006406">
    <property type="term" value="P:mRNA export from nucleus"/>
    <property type="evidence" value="ECO:0007669"/>
    <property type="project" value="TreeGrafter"/>
</dbReference>
<dbReference type="InterPro" id="IPR045107">
    <property type="entry name" value="SAC3/GANP/THP3"/>
</dbReference>
<sequence length="1417" mass="156593">MDGQVHARGRGLKINGSARGAGHSKNRQWIAGQGTVGPREGLVGHSSDGERWERGNGHRRGRGRGRGSVWPSSHLSTPGVHGETTSGTEEESQDGMEDVSRMDDEESEAEVQEKDLDTPEEREKYYQELVKARDAERKKAIAEGKMDDPLVPKRLDEAITMVGTCMDMCPRFERYRRERENNLDRWEVIPGTKRVDHKRAVKIYERGAGDKTLPSELRPPPILKKTLDYLFHDLIARAGFSETYTFIRDRTRAVRSDFTILHETGPLAIECHDRCARYHILALHLERDRAGFSLDLEDQQLMFTLTSLRQFYEDQRGRYAAPTELEMLVYHRLIHMRDQRERHEDIPKEITSHPVFQLTTKFRLHVQARSAPITKKSALIVDAEGMQIFAELAAVLRQENNIVMIYLVACIMERLFGKDTIEDIDSIQGDLTIQEIIDGISRPVDIMTDSEVNSPVSEDIEFPIAAEPVQRSATEWLSSNFGSVPPASALNQPAKSTNGTVSSAFAPPAQSQTTQSAFSNLTATPNAFGPAVSVFGGSAFGAPKSVFGVSATPISALSDTLSSPPKPAASASTFFSTTAAKEPSVTSAHIPTHGTLSGSIFSVPLVAPTDPSKPLFGTANGSKHETATSSPYGAAHSSLSNPHAAAFTPSSYDTPATPQPRGISQADIALAAASSNLPPPPPPAVAPTRAPAVTPRLLAPLVLPEQPLPTLPQTPPQSRMVQRSQTLWDFPGLPPSLPYTPPTGSPTKAPSTPMPLSPSNPPQLSKAPPLPLPPTPTARWFDPSSQPKQFNSSLALRKQSLGLLSLQMPDAPTLPEILSPLTLPSPRPLQYQPADSPTPQRISEPVASTSRVSAEKTNPPTTSPSKGKGKEKDVDVDHDALIINFLRSSCVVKRYFKLWKEKTIDRAAYAEACMRSDAYKEKVQRQRLSNSLNSVPNRKAADKKRRVSSDFAQTKRTRPKPREYRSALTDEELTQRLKENHKEHEKRWEQGSFLRTIRAQVARTVPEDIVPPHWRIWLSMNTENDGTAIWLQQKFDVPESGKWASGNVFSIPIIPKPSDLLPSGSPGLIVFERTPIGEVDDIIEKKYRILDDCSRLRDIIQDVRSQSKKRFLPALFVINWAETEVDVAPDFDDMVKNLIADKSISGYTNFVTSSNATDLDKKFSDALGSMVLDVEDKTTLIITWKGLTDSYIIPFRNFASDWLDSCWTNERETLDWSRYGEVVRSVEEVQTTLVQELLGLLHVPFDARVEMSVDLHDHAHLGEAYATGLFLDAILQTSLSRAEHALGSSLSEAYMLPRDRVEASRRRFEGTIQRVSERLRHLAAASLSSRSAQKRRATEEDSRSGSPSSVKRLKVSESPTATEFILEDNEGVQMNGIRITPPPSTSASTTAISELGQKPQVTIAMLRALAQGILKSD</sequence>
<feature type="region of interest" description="Disordered" evidence="1">
    <location>
        <begin position="614"/>
        <end position="661"/>
    </location>
</feature>
<dbReference type="InterPro" id="IPR005062">
    <property type="entry name" value="SAC3/GANP/THP3_conserved"/>
</dbReference>
<feature type="region of interest" description="Disordered" evidence="1">
    <location>
        <begin position="817"/>
        <end position="872"/>
    </location>
</feature>
<dbReference type="GO" id="GO:0005737">
    <property type="term" value="C:cytoplasm"/>
    <property type="evidence" value="ECO:0007669"/>
    <property type="project" value="TreeGrafter"/>
</dbReference>
<feature type="compositionally biased region" description="Pro residues" evidence="1">
    <location>
        <begin position="732"/>
        <end position="744"/>
    </location>
</feature>
<proteinExistence type="predicted"/>
<name>A0A2R6P2A5_9APHY</name>
<dbReference type="Gene3D" id="1.25.40.990">
    <property type="match status" value="1"/>
</dbReference>
<feature type="compositionally biased region" description="Basic and acidic residues" evidence="1">
    <location>
        <begin position="47"/>
        <end position="56"/>
    </location>
</feature>
<feature type="compositionally biased region" description="Polar residues" evidence="1">
    <location>
        <begin position="489"/>
        <end position="508"/>
    </location>
</feature>
<feature type="compositionally biased region" description="Polar residues" evidence="1">
    <location>
        <begin position="833"/>
        <end position="865"/>
    </location>
</feature>
<dbReference type="OrthoDB" id="264795at2759"/>
<evidence type="ECO:0000259" key="2">
    <source>
        <dbReference type="Pfam" id="PF03399"/>
    </source>
</evidence>
<dbReference type="EMBL" id="MLYV02000540">
    <property type="protein sequence ID" value="PSR84213.1"/>
    <property type="molecule type" value="Genomic_DNA"/>
</dbReference>
<evidence type="ECO:0000313" key="4">
    <source>
        <dbReference type="Proteomes" id="UP000186601"/>
    </source>
</evidence>
<protein>
    <recommendedName>
        <fullName evidence="2">SAC3/GANP/THP3 conserved domain-containing protein</fullName>
    </recommendedName>
</protein>
<keyword evidence="4" id="KW-1185">Reference proteome</keyword>